<dbReference type="KEGG" id="dya:Dyak_GE27498"/>
<evidence type="ECO:0000256" key="1">
    <source>
        <dbReference type="SAM" id="MobiDB-lite"/>
    </source>
</evidence>
<sequence>GATTKKGGNSRSVSPTGESSVASSAVSGSVASSQKHVNDAVVSSSSGSSSTAGPAPTGSTRGRKSRIYPNPNQHIIVTSNSVDNGGIRMQNATLNERNSQNSSAGATGVGNVTTAAGSGNGISSSTSSPHHMTQLDVKDTK</sequence>
<accession>A0A0R1E913</accession>
<feature type="non-terminal residue" evidence="2">
    <location>
        <position position="141"/>
    </location>
</feature>
<feature type="compositionally biased region" description="Polar residues" evidence="1">
    <location>
        <begin position="1"/>
        <end position="18"/>
    </location>
</feature>
<gene>
    <name evidence="2" type="primary">Dyak\GE27498</name>
    <name evidence="2" type="synonym">GE27498</name>
    <name evidence="2" type="ORF">Dyak_GE27498</name>
</gene>
<feature type="compositionally biased region" description="Low complexity" evidence="1">
    <location>
        <begin position="113"/>
        <end position="128"/>
    </location>
</feature>
<feature type="compositionally biased region" description="Low complexity" evidence="1">
    <location>
        <begin position="40"/>
        <end position="60"/>
    </location>
</feature>
<dbReference type="AlphaFoldDB" id="A0A0R1E913"/>
<feature type="non-terminal residue" evidence="2">
    <location>
        <position position="1"/>
    </location>
</feature>
<dbReference type="OrthoDB" id="6077919at2759"/>
<name>A0A0R1E913_DROYA</name>
<feature type="compositionally biased region" description="Polar residues" evidence="1">
    <location>
        <begin position="70"/>
        <end position="83"/>
    </location>
</feature>
<evidence type="ECO:0000313" key="3">
    <source>
        <dbReference type="Proteomes" id="UP000002282"/>
    </source>
</evidence>
<keyword evidence="3" id="KW-1185">Reference proteome</keyword>
<feature type="compositionally biased region" description="Polar residues" evidence="1">
    <location>
        <begin position="90"/>
        <end position="105"/>
    </location>
</feature>
<proteinExistence type="predicted"/>
<feature type="region of interest" description="Disordered" evidence="1">
    <location>
        <begin position="1"/>
        <end position="141"/>
    </location>
</feature>
<dbReference type="EMBL" id="CH894794">
    <property type="protein sequence ID" value="KRK05599.1"/>
    <property type="molecule type" value="Genomic_DNA"/>
</dbReference>
<feature type="compositionally biased region" description="Low complexity" evidence="1">
    <location>
        <begin position="19"/>
        <end position="33"/>
    </location>
</feature>
<protein>
    <submittedName>
        <fullName evidence="2">Uncharacterized protein</fullName>
    </submittedName>
</protein>
<dbReference type="Proteomes" id="UP000002282">
    <property type="component" value="Unassembled WGS sequence"/>
</dbReference>
<evidence type="ECO:0000313" key="2">
    <source>
        <dbReference type="EMBL" id="KRK05599.1"/>
    </source>
</evidence>
<reference evidence="2 3" key="2">
    <citation type="journal article" date="2007" name="PLoS Biol.">
        <title>Principles of genome evolution in the Drosophila melanogaster species group.</title>
        <authorList>
            <person name="Ranz J.M."/>
            <person name="Maurin D."/>
            <person name="Chan Y.S."/>
            <person name="von Grotthuss M."/>
            <person name="Hillier L.W."/>
            <person name="Roote J."/>
            <person name="Ashburner M."/>
            <person name="Bergman C.M."/>
        </authorList>
    </citation>
    <scope>NUCLEOTIDE SEQUENCE [LARGE SCALE GENOMIC DNA]</scope>
    <source>
        <strain evidence="3">Tai18E2 / Tucson 14021-0261.01</strain>
    </source>
</reference>
<reference evidence="2 3" key="1">
    <citation type="journal article" date="2007" name="Nature">
        <title>Evolution of genes and genomes on the Drosophila phylogeny.</title>
        <authorList>
            <consortium name="Drosophila 12 Genomes Consortium"/>
            <person name="Clark A.G."/>
            <person name="Eisen M.B."/>
            <person name="Smith D.R."/>
            <person name="Bergman C.M."/>
            <person name="Oliver B."/>
            <person name="Markow T.A."/>
            <person name="Kaufman T.C."/>
            <person name="Kellis M."/>
            <person name="Gelbart W."/>
            <person name="Iyer V.N."/>
            <person name="Pollard D.A."/>
            <person name="Sackton T.B."/>
            <person name="Larracuente A.M."/>
            <person name="Singh N.D."/>
            <person name="Abad J.P."/>
            <person name="Abt D.N."/>
            <person name="Adryan B."/>
            <person name="Aguade M."/>
            <person name="Akashi H."/>
            <person name="Anderson W.W."/>
            <person name="Aquadro C.F."/>
            <person name="Ardell D.H."/>
            <person name="Arguello R."/>
            <person name="Artieri C.G."/>
            <person name="Barbash D.A."/>
            <person name="Barker D."/>
            <person name="Barsanti P."/>
            <person name="Batterham P."/>
            <person name="Batzoglou S."/>
            <person name="Begun D."/>
            <person name="Bhutkar A."/>
            <person name="Blanco E."/>
            <person name="Bosak S.A."/>
            <person name="Bradley R.K."/>
            <person name="Brand A.D."/>
            <person name="Brent M.R."/>
            <person name="Brooks A.N."/>
            <person name="Brown R.H."/>
            <person name="Butlin R.K."/>
            <person name="Caggese C."/>
            <person name="Calvi B.R."/>
            <person name="Bernardo de Carvalho A."/>
            <person name="Caspi A."/>
            <person name="Castrezana S."/>
            <person name="Celniker S.E."/>
            <person name="Chang J.L."/>
            <person name="Chapple C."/>
            <person name="Chatterji S."/>
            <person name="Chinwalla A."/>
            <person name="Civetta A."/>
            <person name="Clifton S.W."/>
            <person name="Comeron J.M."/>
            <person name="Costello J.C."/>
            <person name="Coyne J.A."/>
            <person name="Daub J."/>
            <person name="David R.G."/>
            <person name="Delcher A.L."/>
            <person name="Delehaunty K."/>
            <person name="Do C.B."/>
            <person name="Ebling H."/>
            <person name="Edwards K."/>
            <person name="Eickbush T."/>
            <person name="Evans J.D."/>
            <person name="Filipski A."/>
            <person name="Findeiss S."/>
            <person name="Freyhult E."/>
            <person name="Fulton L."/>
            <person name="Fulton R."/>
            <person name="Garcia A.C."/>
            <person name="Gardiner A."/>
            <person name="Garfield D.A."/>
            <person name="Garvin B.E."/>
            <person name="Gibson G."/>
            <person name="Gilbert D."/>
            <person name="Gnerre S."/>
            <person name="Godfrey J."/>
            <person name="Good R."/>
            <person name="Gotea V."/>
            <person name="Gravely B."/>
            <person name="Greenberg A.J."/>
            <person name="Griffiths-Jones S."/>
            <person name="Gross S."/>
            <person name="Guigo R."/>
            <person name="Gustafson E.A."/>
            <person name="Haerty W."/>
            <person name="Hahn M.W."/>
            <person name="Halligan D.L."/>
            <person name="Halpern A.L."/>
            <person name="Halter G.M."/>
            <person name="Han M.V."/>
            <person name="Heger A."/>
            <person name="Hillier L."/>
            <person name="Hinrichs A.S."/>
            <person name="Holmes I."/>
            <person name="Hoskins R.A."/>
            <person name="Hubisz M.J."/>
            <person name="Hultmark D."/>
            <person name="Huntley M.A."/>
            <person name="Jaffe D.B."/>
            <person name="Jagadeeshan S."/>
            <person name="Jeck W.R."/>
            <person name="Johnson J."/>
            <person name="Jones C.D."/>
            <person name="Jordan W.C."/>
            <person name="Karpen G.H."/>
            <person name="Kataoka E."/>
            <person name="Keightley P.D."/>
            <person name="Kheradpour P."/>
            <person name="Kirkness E.F."/>
            <person name="Koerich L.B."/>
            <person name="Kristiansen K."/>
            <person name="Kudrna D."/>
            <person name="Kulathinal R.J."/>
            <person name="Kumar S."/>
            <person name="Kwok R."/>
            <person name="Lander E."/>
            <person name="Langley C.H."/>
            <person name="Lapoint R."/>
            <person name="Lazzaro B.P."/>
            <person name="Lee S.J."/>
            <person name="Levesque L."/>
            <person name="Li R."/>
            <person name="Lin C.F."/>
            <person name="Lin M.F."/>
            <person name="Lindblad-Toh K."/>
            <person name="Llopart A."/>
            <person name="Long M."/>
            <person name="Low L."/>
            <person name="Lozovsky E."/>
            <person name="Lu J."/>
            <person name="Luo M."/>
            <person name="Machado C.A."/>
            <person name="Makalowski W."/>
            <person name="Marzo M."/>
            <person name="Matsuda M."/>
            <person name="Matzkin L."/>
            <person name="McAllister B."/>
            <person name="McBride C.S."/>
            <person name="McKernan B."/>
            <person name="McKernan K."/>
            <person name="Mendez-Lago M."/>
            <person name="Minx P."/>
            <person name="Mollenhauer M.U."/>
            <person name="Montooth K."/>
            <person name="Mount S.M."/>
            <person name="Mu X."/>
            <person name="Myers E."/>
            <person name="Negre B."/>
            <person name="Newfeld S."/>
            <person name="Nielsen R."/>
            <person name="Noor M.A."/>
            <person name="O'Grady P."/>
            <person name="Pachter L."/>
            <person name="Papaceit M."/>
            <person name="Parisi M.J."/>
            <person name="Parisi M."/>
            <person name="Parts L."/>
            <person name="Pedersen J.S."/>
            <person name="Pesole G."/>
            <person name="Phillippy A.M."/>
            <person name="Ponting C.P."/>
            <person name="Pop M."/>
            <person name="Porcelli D."/>
            <person name="Powell J.R."/>
            <person name="Prohaska S."/>
            <person name="Pruitt K."/>
            <person name="Puig M."/>
            <person name="Quesneville H."/>
            <person name="Ram K.R."/>
            <person name="Rand D."/>
            <person name="Rasmussen M.D."/>
            <person name="Reed L.K."/>
            <person name="Reenan R."/>
            <person name="Reily A."/>
            <person name="Remington K.A."/>
            <person name="Rieger T.T."/>
            <person name="Ritchie M.G."/>
            <person name="Robin C."/>
            <person name="Rogers Y.H."/>
            <person name="Rohde C."/>
            <person name="Rozas J."/>
            <person name="Rubenfield M.J."/>
            <person name="Ruiz A."/>
            <person name="Russo S."/>
            <person name="Salzberg S.L."/>
            <person name="Sanchez-Gracia A."/>
            <person name="Saranga D.J."/>
            <person name="Sato H."/>
            <person name="Schaeffer S.W."/>
            <person name="Schatz M.C."/>
            <person name="Schlenke T."/>
            <person name="Schwartz R."/>
            <person name="Segarra C."/>
            <person name="Singh R.S."/>
            <person name="Sirot L."/>
            <person name="Sirota M."/>
            <person name="Sisneros N.B."/>
            <person name="Smith C.D."/>
            <person name="Smith T.F."/>
            <person name="Spieth J."/>
            <person name="Stage D.E."/>
            <person name="Stark A."/>
            <person name="Stephan W."/>
            <person name="Strausberg R.L."/>
            <person name="Strempel S."/>
            <person name="Sturgill D."/>
            <person name="Sutton G."/>
            <person name="Sutton G.G."/>
            <person name="Tao W."/>
            <person name="Teichmann S."/>
            <person name="Tobari Y.N."/>
            <person name="Tomimura Y."/>
            <person name="Tsolas J.M."/>
            <person name="Valente V.L."/>
            <person name="Venter E."/>
            <person name="Venter J.C."/>
            <person name="Vicario S."/>
            <person name="Vieira F.G."/>
            <person name="Vilella A.J."/>
            <person name="Villasante A."/>
            <person name="Walenz B."/>
            <person name="Wang J."/>
            <person name="Wasserman M."/>
            <person name="Watts T."/>
            <person name="Wilson D."/>
            <person name="Wilson R.K."/>
            <person name="Wing R.A."/>
            <person name="Wolfner M.F."/>
            <person name="Wong A."/>
            <person name="Wong G.K."/>
            <person name="Wu C.I."/>
            <person name="Wu G."/>
            <person name="Yamamoto D."/>
            <person name="Yang H.P."/>
            <person name="Yang S.P."/>
            <person name="Yorke J.A."/>
            <person name="Yoshida K."/>
            <person name="Zdobnov E."/>
            <person name="Zhang P."/>
            <person name="Zhang Y."/>
            <person name="Zimin A.V."/>
            <person name="Baldwin J."/>
            <person name="Abdouelleil A."/>
            <person name="Abdulkadir J."/>
            <person name="Abebe A."/>
            <person name="Abera B."/>
            <person name="Abreu J."/>
            <person name="Acer S.C."/>
            <person name="Aftuck L."/>
            <person name="Alexander A."/>
            <person name="An P."/>
            <person name="Anderson E."/>
            <person name="Anderson S."/>
            <person name="Arachi H."/>
            <person name="Azer M."/>
            <person name="Bachantsang P."/>
            <person name="Barry A."/>
            <person name="Bayul T."/>
            <person name="Berlin A."/>
            <person name="Bessette D."/>
            <person name="Bloom T."/>
            <person name="Blye J."/>
            <person name="Boguslavskiy L."/>
            <person name="Bonnet C."/>
            <person name="Boukhgalter B."/>
            <person name="Bourzgui I."/>
            <person name="Brown A."/>
            <person name="Cahill P."/>
            <person name="Channer S."/>
            <person name="Cheshatsang Y."/>
            <person name="Chuda L."/>
            <person name="Citroen M."/>
            <person name="Collymore A."/>
            <person name="Cooke P."/>
            <person name="Costello M."/>
            <person name="D'Aco K."/>
            <person name="Daza R."/>
            <person name="De Haan G."/>
            <person name="DeGray S."/>
            <person name="DeMaso C."/>
            <person name="Dhargay N."/>
            <person name="Dooley K."/>
            <person name="Dooley E."/>
            <person name="Doricent M."/>
            <person name="Dorje P."/>
            <person name="Dorjee K."/>
            <person name="Dupes A."/>
            <person name="Elong R."/>
            <person name="Falk J."/>
            <person name="Farina A."/>
            <person name="Faro S."/>
            <person name="Ferguson D."/>
            <person name="Fisher S."/>
            <person name="Foley C.D."/>
            <person name="Franke A."/>
            <person name="Friedrich D."/>
            <person name="Gadbois L."/>
            <person name="Gearin G."/>
            <person name="Gearin C.R."/>
            <person name="Giannoukos G."/>
            <person name="Goode T."/>
            <person name="Graham J."/>
            <person name="Grandbois E."/>
            <person name="Grewal S."/>
            <person name="Gyaltsen K."/>
            <person name="Hafez N."/>
            <person name="Hagos B."/>
            <person name="Hall J."/>
            <person name="Henson C."/>
            <person name="Hollinger A."/>
            <person name="Honan T."/>
            <person name="Huard M.D."/>
            <person name="Hughes L."/>
            <person name="Hurhula B."/>
            <person name="Husby M.E."/>
            <person name="Kamat A."/>
            <person name="Kanga B."/>
            <person name="Kashin S."/>
            <person name="Khazanovich D."/>
            <person name="Kisner P."/>
            <person name="Lance K."/>
            <person name="Lara M."/>
            <person name="Lee W."/>
            <person name="Lennon N."/>
            <person name="Letendre F."/>
            <person name="LeVine R."/>
            <person name="Lipovsky A."/>
            <person name="Liu X."/>
            <person name="Liu J."/>
            <person name="Liu S."/>
            <person name="Lokyitsang T."/>
            <person name="Lokyitsang Y."/>
            <person name="Lubonja R."/>
            <person name="Lui A."/>
            <person name="MacDonald P."/>
            <person name="Magnisalis V."/>
            <person name="Maru K."/>
            <person name="Matthews C."/>
            <person name="McCusker W."/>
            <person name="McDonough S."/>
            <person name="Mehta T."/>
            <person name="Meldrim J."/>
            <person name="Meneus L."/>
            <person name="Mihai O."/>
            <person name="Mihalev A."/>
            <person name="Mihova T."/>
            <person name="Mittelman R."/>
            <person name="Mlenga V."/>
            <person name="Montmayeur A."/>
            <person name="Mulrain L."/>
            <person name="Navidi A."/>
            <person name="Naylor J."/>
            <person name="Negash T."/>
            <person name="Nguyen T."/>
            <person name="Nguyen N."/>
            <person name="Nicol R."/>
            <person name="Norbu C."/>
            <person name="Norbu N."/>
            <person name="Novod N."/>
            <person name="O'Neill B."/>
            <person name="Osman S."/>
            <person name="Markiewicz E."/>
            <person name="Oyono O.L."/>
            <person name="Patti C."/>
            <person name="Phunkhang P."/>
            <person name="Pierre F."/>
            <person name="Priest M."/>
            <person name="Raghuraman S."/>
            <person name="Rege F."/>
            <person name="Reyes R."/>
            <person name="Rise C."/>
            <person name="Rogov P."/>
            <person name="Ross K."/>
            <person name="Ryan E."/>
            <person name="Settipalli S."/>
            <person name="Shea T."/>
            <person name="Sherpa N."/>
            <person name="Shi L."/>
            <person name="Shih D."/>
            <person name="Sparrow T."/>
            <person name="Spaulding J."/>
            <person name="Stalker J."/>
            <person name="Stange-Thomann N."/>
            <person name="Stavropoulos S."/>
            <person name="Stone C."/>
            <person name="Strader C."/>
            <person name="Tesfaye S."/>
            <person name="Thomson T."/>
            <person name="Thoulutsang Y."/>
            <person name="Thoulutsang D."/>
            <person name="Topham K."/>
            <person name="Topping I."/>
            <person name="Tsamla T."/>
            <person name="Vassiliev H."/>
            <person name="Vo A."/>
            <person name="Wangchuk T."/>
            <person name="Wangdi T."/>
            <person name="Weiand M."/>
            <person name="Wilkinson J."/>
            <person name="Wilson A."/>
            <person name="Yadav S."/>
            <person name="Young G."/>
            <person name="Yu Q."/>
            <person name="Zembek L."/>
            <person name="Zhong D."/>
            <person name="Zimmer A."/>
            <person name="Zwirko Z."/>
            <person name="Jaffe D.B."/>
            <person name="Alvarez P."/>
            <person name="Brockman W."/>
            <person name="Butler J."/>
            <person name="Chin C."/>
            <person name="Gnerre S."/>
            <person name="Grabherr M."/>
            <person name="Kleber M."/>
            <person name="Mauceli E."/>
            <person name="MacCallum I."/>
        </authorList>
    </citation>
    <scope>NUCLEOTIDE SEQUENCE [LARGE SCALE GENOMIC DNA]</scope>
    <source>
        <strain evidence="3">Tai18E2 / Tucson 14021-0261.01</strain>
    </source>
</reference>
<organism evidence="2 3">
    <name type="scientific">Drosophila yakuba</name>
    <name type="common">Fruit fly</name>
    <dbReference type="NCBI Taxonomy" id="7245"/>
    <lineage>
        <taxon>Eukaryota</taxon>
        <taxon>Metazoa</taxon>
        <taxon>Ecdysozoa</taxon>
        <taxon>Arthropoda</taxon>
        <taxon>Hexapoda</taxon>
        <taxon>Insecta</taxon>
        <taxon>Pterygota</taxon>
        <taxon>Neoptera</taxon>
        <taxon>Endopterygota</taxon>
        <taxon>Diptera</taxon>
        <taxon>Brachycera</taxon>
        <taxon>Muscomorpha</taxon>
        <taxon>Ephydroidea</taxon>
        <taxon>Drosophilidae</taxon>
        <taxon>Drosophila</taxon>
        <taxon>Sophophora</taxon>
    </lineage>
</organism>